<dbReference type="EMBL" id="LWMV01000180">
    <property type="protein sequence ID" value="KZX11786.1"/>
    <property type="molecule type" value="Genomic_DNA"/>
</dbReference>
<evidence type="ECO:0000313" key="4">
    <source>
        <dbReference type="Proteomes" id="UP000077245"/>
    </source>
</evidence>
<accession>A0A166AAI6</accession>
<dbReference type="GO" id="GO:0004527">
    <property type="term" value="F:exonuclease activity"/>
    <property type="evidence" value="ECO:0007669"/>
    <property type="project" value="UniProtKB-KW"/>
</dbReference>
<keyword evidence="3" id="KW-0540">Nuclease</keyword>
<dbReference type="InterPro" id="IPR038763">
    <property type="entry name" value="DHH_sf"/>
</dbReference>
<dbReference type="STRING" id="49547.MBCUR_12850"/>
<feature type="domain" description="DHHA1" evidence="2">
    <location>
        <begin position="370"/>
        <end position="446"/>
    </location>
</feature>
<sequence length="455" mass="50496">MTQDKQHSLLNRGEDACNVLKKHIDNKDIIRIISHNDADGISAAGVIAKAIKEEDGQFHVSLIPRLKIDTIKELHNEQYELFVFCDMGSAYIDEINRLKKDVIVADHHQPSKTKEEEHVTHVNPHLFEIDGSKDLSGSGSSYLCVKPMNKKHLAILALVGAFGDMQYNNGFTGVNEIILKDAINSGKLEVFKHLKIVSKDQEPLFKSLAYTLNPPLTGLTGDLEASQEFLEKMGVSYGIKFNDLEDEEKDILKDELVKINPEICSDLFYVAQESPAIRSLEDFSSILDACGKNKKTGLGFSIAIGERGNALDAAITQLNTYRSHLMKGFQWIRREGAVEKEDIQYLYSEDNKLKTIIGTLAGVGLSIDLFNPKKPVIGLSRFQKDIKISGRTTREMVKKGVDLGKALDATSRSFGGQGGGHDIAAGAMIPYDSKDNFLNLVDDMIKDQLNKNNRS</sequence>
<organism evidence="3 4">
    <name type="scientific">Methanobrevibacter curvatus</name>
    <dbReference type="NCBI Taxonomy" id="49547"/>
    <lineage>
        <taxon>Archaea</taxon>
        <taxon>Methanobacteriati</taxon>
        <taxon>Methanobacteriota</taxon>
        <taxon>Methanomada group</taxon>
        <taxon>Methanobacteria</taxon>
        <taxon>Methanobacteriales</taxon>
        <taxon>Methanobacteriaceae</taxon>
        <taxon>Methanobrevibacter</taxon>
    </lineage>
</organism>
<feature type="domain" description="DDH" evidence="1">
    <location>
        <begin position="30"/>
        <end position="144"/>
    </location>
</feature>
<evidence type="ECO:0000259" key="1">
    <source>
        <dbReference type="Pfam" id="PF01368"/>
    </source>
</evidence>
<dbReference type="Proteomes" id="UP000077245">
    <property type="component" value="Unassembled WGS sequence"/>
</dbReference>
<dbReference type="Gene3D" id="3.90.1640.30">
    <property type="match status" value="1"/>
</dbReference>
<comment type="caution">
    <text evidence="3">The sequence shown here is derived from an EMBL/GenBank/DDBJ whole genome shotgun (WGS) entry which is preliminary data.</text>
</comment>
<dbReference type="Pfam" id="PF01368">
    <property type="entry name" value="DHH"/>
    <property type="match status" value="1"/>
</dbReference>
<dbReference type="GO" id="GO:0003676">
    <property type="term" value="F:nucleic acid binding"/>
    <property type="evidence" value="ECO:0007669"/>
    <property type="project" value="InterPro"/>
</dbReference>
<gene>
    <name evidence="3" type="ORF">MBCUR_12850</name>
</gene>
<keyword evidence="3" id="KW-0269">Exonuclease</keyword>
<keyword evidence="4" id="KW-1185">Reference proteome</keyword>
<dbReference type="InterPro" id="IPR051673">
    <property type="entry name" value="SSDNA_exonuclease_RecJ"/>
</dbReference>
<evidence type="ECO:0000259" key="2">
    <source>
        <dbReference type="Pfam" id="PF02272"/>
    </source>
</evidence>
<dbReference type="AlphaFoldDB" id="A0A166AAI6"/>
<dbReference type="PANTHER" id="PTHR30255">
    <property type="entry name" value="SINGLE-STRANDED-DNA-SPECIFIC EXONUCLEASE RECJ"/>
    <property type="match status" value="1"/>
</dbReference>
<name>A0A166AAI6_9EURY</name>
<dbReference type="Gene3D" id="3.10.310.30">
    <property type="match status" value="1"/>
</dbReference>
<dbReference type="PANTHER" id="PTHR30255:SF2">
    <property type="entry name" value="SINGLE-STRANDED-DNA-SPECIFIC EXONUCLEASE RECJ"/>
    <property type="match status" value="1"/>
</dbReference>
<dbReference type="InterPro" id="IPR001667">
    <property type="entry name" value="DDH_dom"/>
</dbReference>
<dbReference type="Pfam" id="PF02272">
    <property type="entry name" value="DHHA1"/>
    <property type="match status" value="1"/>
</dbReference>
<evidence type="ECO:0000313" key="3">
    <source>
        <dbReference type="EMBL" id="KZX11786.1"/>
    </source>
</evidence>
<protein>
    <submittedName>
        <fullName evidence="3">SsDNA exonuclease RecJ</fullName>
    </submittedName>
</protein>
<dbReference type="PATRIC" id="fig|49547.3.peg.1379"/>
<reference evidence="3 4" key="1">
    <citation type="submission" date="2016-04" db="EMBL/GenBank/DDBJ databases">
        <title>Genome sequence of Methanobrevibacter curvatus DSM 11111.</title>
        <authorList>
            <person name="Poehlein A."/>
            <person name="Seedorf H."/>
            <person name="Daniel R."/>
        </authorList>
    </citation>
    <scope>NUCLEOTIDE SEQUENCE [LARGE SCALE GENOMIC DNA]</scope>
    <source>
        <strain evidence="3 4">DSM 11111</strain>
    </source>
</reference>
<keyword evidence="3" id="KW-0378">Hydrolase</keyword>
<dbReference type="InterPro" id="IPR003156">
    <property type="entry name" value="DHHA1_dom"/>
</dbReference>
<proteinExistence type="predicted"/>
<dbReference type="SUPFAM" id="SSF64182">
    <property type="entry name" value="DHH phosphoesterases"/>
    <property type="match status" value="1"/>
</dbReference>